<feature type="DNA-binding region" description="H-T-H motif" evidence="4">
    <location>
        <begin position="33"/>
        <end position="52"/>
    </location>
</feature>
<organism evidence="6 7">
    <name type="scientific">Agrococcus pavilionensis RW1</name>
    <dbReference type="NCBI Taxonomy" id="1330458"/>
    <lineage>
        <taxon>Bacteria</taxon>
        <taxon>Bacillati</taxon>
        <taxon>Actinomycetota</taxon>
        <taxon>Actinomycetes</taxon>
        <taxon>Micrococcales</taxon>
        <taxon>Microbacteriaceae</taxon>
        <taxon>Agrococcus</taxon>
    </lineage>
</organism>
<dbReference type="AlphaFoldDB" id="U1LMT9"/>
<accession>U1LMT9</accession>
<evidence type="ECO:0000256" key="3">
    <source>
        <dbReference type="ARBA" id="ARBA00023163"/>
    </source>
</evidence>
<dbReference type="PANTHER" id="PTHR30055:SF238">
    <property type="entry name" value="MYCOFACTOCIN BIOSYNTHESIS TRANSCRIPTIONAL REGULATOR MFTR-RELATED"/>
    <property type="match status" value="1"/>
</dbReference>
<dbReference type="SUPFAM" id="SSF46689">
    <property type="entry name" value="Homeodomain-like"/>
    <property type="match status" value="1"/>
</dbReference>
<keyword evidence="3" id="KW-0804">Transcription</keyword>
<dbReference type="RefSeq" id="WP_021011118.1">
    <property type="nucleotide sequence ID" value="NZ_ASHR01000030.1"/>
</dbReference>
<evidence type="ECO:0000256" key="2">
    <source>
        <dbReference type="ARBA" id="ARBA00023125"/>
    </source>
</evidence>
<evidence type="ECO:0000256" key="1">
    <source>
        <dbReference type="ARBA" id="ARBA00023015"/>
    </source>
</evidence>
<dbReference type="PANTHER" id="PTHR30055">
    <property type="entry name" value="HTH-TYPE TRANSCRIPTIONAL REGULATOR RUTR"/>
    <property type="match status" value="1"/>
</dbReference>
<name>U1LMT9_9MICO</name>
<reference evidence="6 7" key="1">
    <citation type="journal article" date="2013" name="Genome Announc.">
        <title>First draft genome sequence from a member of the genus agrococcus, isolated from modern microbialites.</title>
        <authorList>
            <person name="White R.A.III."/>
            <person name="Grassa C.J."/>
            <person name="Suttle C.A."/>
        </authorList>
    </citation>
    <scope>NUCLEOTIDE SEQUENCE [LARGE SCALE GENOMIC DNA]</scope>
    <source>
        <strain evidence="6 7">RW1</strain>
    </source>
</reference>
<evidence type="ECO:0000256" key="4">
    <source>
        <dbReference type="PROSITE-ProRule" id="PRU00335"/>
    </source>
</evidence>
<dbReference type="InterPro" id="IPR023772">
    <property type="entry name" value="DNA-bd_HTH_TetR-type_CS"/>
</dbReference>
<evidence type="ECO:0000259" key="5">
    <source>
        <dbReference type="PROSITE" id="PS50977"/>
    </source>
</evidence>
<evidence type="ECO:0000313" key="6">
    <source>
        <dbReference type="EMBL" id="ERG63664.1"/>
    </source>
</evidence>
<dbReference type="Gene3D" id="1.10.357.10">
    <property type="entry name" value="Tetracycline Repressor, domain 2"/>
    <property type="match status" value="1"/>
</dbReference>
<keyword evidence="7" id="KW-1185">Reference proteome</keyword>
<protein>
    <recommendedName>
        <fullName evidence="5">HTH tetR-type domain-containing protein</fullName>
    </recommendedName>
</protein>
<dbReference type="EMBL" id="ASHR01000030">
    <property type="protein sequence ID" value="ERG63664.1"/>
    <property type="molecule type" value="Genomic_DNA"/>
</dbReference>
<dbReference type="GO" id="GO:0000976">
    <property type="term" value="F:transcription cis-regulatory region binding"/>
    <property type="evidence" value="ECO:0007669"/>
    <property type="project" value="TreeGrafter"/>
</dbReference>
<dbReference type="Proteomes" id="UP000016462">
    <property type="component" value="Unassembled WGS sequence"/>
</dbReference>
<dbReference type="InterPro" id="IPR041347">
    <property type="entry name" value="MftR_C"/>
</dbReference>
<dbReference type="Pfam" id="PF00440">
    <property type="entry name" value="TetR_N"/>
    <property type="match status" value="1"/>
</dbReference>
<proteinExistence type="predicted"/>
<sequence>MLGLRERKKRLTRRTIAEAAFELTLERGLDGVTIDQIAERAFVSPRTVSNYFPSKEAAVLAVDGHAPLDLLHGIEARPADEPPLQSLRETLVAHMRGMSRAEAKVLRRREELIDRHPSLQLQRAAQYDAFEDAVRALVAERAGLDAEADRYPRLVAGAASTAVKTAMRMWMLGDGGATEIAELVDQAFHDLEAGLTSAD</sequence>
<dbReference type="Pfam" id="PF17754">
    <property type="entry name" value="TetR_C_14"/>
    <property type="match status" value="1"/>
</dbReference>
<feature type="domain" description="HTH tetR-type" evidence="5">
    <location>
        <begin position="10"/>
        <end position="70"/>
    </location>
</feature>
<dbReference type="InterPro" id="IPR001647">
    <property type="entry name" value="HTH_TetR"/>
</dbReference>
<dbReference type="InterPro" id="IPR050109">
    <property type="entry name" value="HTH-type_TetR-like_transc_reg"/>
</dbReference>
<dbReference type="OrthoDB" id="8688418at2"/>
<dbReference type="PROSITE" id="PS50977">
    <property type="entry name" value="HTH_TETR_2"/>
    <property type="match status" value="1"/>
</dbReference>
<dbReference type="PROSITE" id="PS01081">
    <property type="entry name" value="HTH_TETR_1"/>
    <property type="match status" value="1"/>
</dbReference>
<dbReference type="GO" id="GO:0003700">
    <property type="term" value="F:DNA-binding transcription factor activity"/>
    <property type="evidence" value="ECO:0007669"/>
    <property type="project" value="TreeGrafter"/>
</dbReference>
<keyword evidence="2 4" id="KW-0238">DNA-binding</keyword>
<evidence type="ECO:0000313" key="7">
    <source>
        <dbReference type="Proteomes" id="UP000016462"/>
    </source>
</evidence>
<comment type="caution">
    <text evidence="6">The sequence shown here is derived from an EMBL/GenBank/DDBJ whole genome shotgun (WGS) entry which is preliminary data.</text>
</comment>
<keyword evidence="1" id="KW-0805">Transcription regulation</keyword>
<dbReference type="InterPro" id="IPR009057">
    <property type="entry name" value="Homeodomain-like_sf"/>
</dbReference>
<gene>
    <name evidence="6" type="ORF">L332_04245</name>
</gene>
<dbReference type="Gene3D" id="1.10.10.60">
    <property type="entry name" value="Homeodomain-like"/>
    <property type="match status" value="1"/>
</dbReference>